<dbReference type="PANTHER" id="PTHR44516:SF11">
    <property type="entry name" value="2-METHYL-6-PHYTYL-1,4-HYDROQUINONE METHYLTRANSFERASE 2, CHLOROPLASTIC"/>
    <property type="match status" value="1"/>
</dbReference>
<proteinExistence type="predicted"/>
<keyword evidence="2" id="KW-1133">Transmembrane helix</keyword>
<sequence>MVVVDVCGGTGFITLVIVKHATFPDRSPHQLAKAKQNEPLEQSKLGPTAEDVSKPVNPTAFLFRFMLGAMAATYHVLIPYLHLAQRSNCTIESTNPKRECSFAAPSKLHTFL</sequence>
<comment type="caution">
    <text evidence="3">The sequence shown here is derived from an EMBL/GenBank/DDBJ whole genome shotgun (WGS) entry which is preliminary data.</text>
</comment>
<organism evidence="3 4">
    <name type="scientific">Hibiscus sabdariffa</name>
    <name type="common">roselle</name>
    <dbReference type="NCBI Taxonomy" id="183260"/>
    <lineage>
        <taxon>Eukaryota</taxon>
        <taxon>Viridiplantae</taxon>
        <taxon>Streptophyta</taxon>
        <taxon>Embryophyta</taxon>
        <taxon>Tracheophyta</taxon>
        <taxon>Spermatophyta</taxon>
        <taxon>Magnoliopsida</taxon>
        <taxon>eudicotyledons</taxon>
        <taxon>Gunneridae</taxon>
        <taxon>Pentapetalae</taxon>
        <taxon>rosids</taxon>
        <taxon>malvids</taxon>
        <taxon>Malvales</taxon>
        <taxon>Malvaceae</taxon>
        <taxon>Malvoideae</taxon>
        <taxon>Hibiscus</taxon>
    </lineage>
</organism>
<evidence type="ECO:0000256" key="1">
    <source>
        <dbReference type="SAM" id="MobiDB-lite"/>
    </source>
</evidence>
<evidence type="ECO:0000256" key="2">
    <source>
        <dbReference type="SAM" id="Phobius"/>
    </source>
</evidence>
<evidence type="ECO:0000313" key="4">
    <source>
        <dbReference type="Proteomes" id="UP001396334"/>
    </source>
</evidence>
<dbReference type="PANTHER" id="PTHR44516">
    <property type="entry name" value="2-METHYL-6-PHYTYL-1,4-HYDROQUINONE METHYLTRANSFERASE, CHLOROPLASTIC"/>
    <property type="match status" value="1"/>
</dbReference>
<protein>
    <submittedName>
        <fullName evidence="3">Uncharacterized protein</fullName>
    </submittedName>
</protein>
<dbReference type="Proteomes" id="UP001396334">
    <property type="component" value="Unassembled WGS sequence"/>
</dbReference>
<dbReference type="SUPFAM" id="SSF53335">
    <property type="entry name" value="S-adenosyl-L-methionine-dependent methyltransferases"/>
    <property type="match status" value="1"/>
</dbReference>
<feature type="transmembrane region" description="Helical" evidence="2">
    <location>
        <begin position="61"/>
        <end position="81"/>
    </location>
</feature>
<keyword evidence="4" id="KW-1185">Reference proteome</keyword>
<gene>
    <name evidence="3" type="ORF">V6N11_024648</name>
</gene>
<feature type="region of interest" description="Disordered" evidence="1">
    <location>
        <begin position="28"/>
        <end position="53"/>
    </location>
</feature>
<dbReference type="InterPro" id="IPR029063">
    <property type="entry name" value="SAM-dependent_MTases_sf"/>
</dbReference>
<dbReference type="EMBL" id="JBBPBN010000035">
    <property type="protein sequence ID" value="KAK9001954.1"/>
    <property type="molecule type" value="Genomic_DNA"/>
</dbReference>
<evidence type="ECO:0000313" key="3">
    <source>
        <dbReference type="EMBL" id="KAK9001954.1"/>
    </source>
</evidence>
<keyword evidence="2" id="KW-0472">Membrane</keyword>
<keyword evidence="2" id="KW-0812">Transmembrane</keyword>
<reference evidence="3 4" key="1">
    <citation type="journal article" date="2024" name="G3 (Bethesda)">
        <title>Genome assembly of Hibiscus sabdariffa L. provides insights into metabolisms of medicinal natural products.</title>
        <authorList>
            <person name="Kim T."/>
        </authorList>
    </citation>
    <scope>NUCLEOTIDE SEQUENCE [LARGE SCALE GENOMIC DNA]</scope>
    <source>
        <strain evidence="3">TK-2024</strain>
        <tissue evidence="3">Old leaves</tissue>
    </source>
</reference>
<dbReference type="InterPro" id="IPR044649">
    <property type="entry name" value="MPBQ/MSBQ_MT"/>
</dbReference>
<name>A0ABR2QMW0_9ROSI</name>
<accession>A0ABR2QMW0</accession>